<feature type="transmembrane region" description="Helical" evidence="8">
    <location>
        <begin position="124"/>
        <end position="144"/>
    </location>
</feature>
<protein>
    <recommendedName>
        <fullName evidence="11">Glycosyltransferase RgtA/B/C/D-like domain-containing protein</fullName>
    </recommendedName>
</protein>
<dbReference type="PANTHER" id="PTHR33908">
    <property type="entry name" value="MANNOSYLTRANSFERASE YKCB-RELATED"/>
    <property type="match status" value="1"/>
</dbReference>
<dbReference type="InterPro" id="IPR050297">
    <property type="entry name" value="LipidA_mod_glycosyltrf_83"/>
</dbReference>
<proteinExistence type="predicted"/>
<keyword evidence="3" id="KW-0328">Glycosyltransferase</keyword>
<feature type="transmembrane region" description="Helical" evidence="8">
    <location>
        <begin position="153"/>
        <end position="172"/>
    </location>
</feature>
<gene>
    <name evidence="9" type="ORF">COS78_00630</name>
</gene>
<evidence type="ECO:0000256" key="8">
    <source>
        <dbReference type="SAM" id="Phobius"/>
    </source>
</evidence>
<evidence type="ECO:0000256" key="5">
    <source>
        <dbReference type="ARBA" id="ARBA00022692"/>
    </source>
</evidence>
<evidence type="ECO:0000256" key="6">
    <source>
        <dbReference type="ARBA" id="ARBA00022989"/>
    </source>
</evidence>
<keyword evidence="6 8" id="KW-1133">Transmembrane helix</keyword>
<dbReference type="EMBL" id="PEWA01000009">
    <property type="protein sequence ID" value="PIU73746.1"/>
    <property type="molecule type" value="Genomic_DNA"/>
</dbReference>
<dbReference type="GO" id="GO:0005886">
    <property type="term" value="C:plasma membrane"/>
    <property type="evidence" value="ECO:0007669"/>
    <property type="project" value="UniProtKB-SubCell"/>
</dbReference>
<feature type="transmembrane region" description="Helical" evidence="8">
    <location>
        <begin position="327"/>
        <end position="348"/>
    </location>
</feature>
<feature type="transmembrane region" description="Helical" evidence="8">
    <location>
        <begin position="86"/>
        <end position="104"/>
    </location>
</feature>
<reference evidence="10" key="1">
    <citation type="submission" date="2017-09" db="EMBL/GenBank/DDBJ databases">
        <title>Depth-based differentiation of microbial function through sediment-hosted aquifers and enrichment of novel symbionts in the deep terrestrial subsurface.</title>
        <authorList>
            <person name="Probst A.J."/>
            <person name="Ladd B."/>
            <person name="Jarett J.K."/>
            <person name="Geller-Mcgrath D.E."/>
            <person name="Sieber C.M.K."/>
            <person name="Emerson J.B."/>
            <person name="Anantharaman K."/>
            <person name="Thomas B.C."/>
            <person name="Malmstrom R."/>
            <person name="Stieglmeier M."/>
            <person name="Klingl A."/>
            <person name="Woyke T."/>
            <person name="Ryan C.M."/>
            <person name="Banfield J.F."/>
        </authorList>
    </citation>
    <scope>NUCLEOTIDE SEQUENCE [LARGE SCALE GENOMIC DNA]</scope>
</reference>
<name>A0A2M7ASZ2_9BACT</name>
<dbReference type="GO" id="GO:0016763">
    <property type="term" value="F:pentosyltransferase activity"/>
    <property type="evidence" value="ECO:0007669"/>
    <property type="project" value="TreeGrafter"/>
</dbReference>
<evidence type="ECO:0000313" key="9">
    <source>
        <dbReference type="EMBL" id="PIU73746.1"/>
    </source>
</evidence>
<comment type="subcellular location">
    <subcellularLocation>
        <location evidence="1">Cell membrane</location>
        <topology evidence="1">Multi-pass membrane protein</topology>
    </subcellularLocation>
</comment>
<dbReference type="Proteomes" id="UP000231407">
    <property type="component" value="Unassembled WGS sequence"/>
</dbReference>
<evidence type="ECO:0000256" key="7">
    <source>
        <dbReference type="ARBA" id="ARBA00023136"/>
    </source>
</evidence>
<feature type="transmembrane region" description="Helical" evidence="8">
    <location>
        <begin position="270"/>
        <end position="291"/>
    </location>
</feature>
<evidence type="ECO:0000256" key="2">
    <source>
        <dbReference type="ARBA" id="ARBA00022475"/>
    </source>
</evidence>
<comment type="caution">
    <text evidence="9">The sequence shown here is derived from an EMBL/GenBank/DDBJ whole genome shotgun (WGS) entry which is preliminary data.</text>
</comment>
<dbReference type="AlphaFoldDB" id="A0A2M7ASZ2"/>
<accession>A0A2M7ASZ2</accession>
<feature type="transmembrane region" description="Helical" evidence="8">
    <location>
        <begin position="178"/>
        <end position="207"/>
    </location>
</feature>
<sequence>MIKPKFIFGLIILSFIYLLTRLQNLTSIPVFGDEAIYLRWSQLIKNVETLRFVPLSDGKQPLFMWLTVPFFKIISDPLLAGRTLSVVVGLFSLISLCLTFSLYLNFSSKTKQPHIFILNSINKYPLLSLIPGLVYLFLPLTFFFDRLALPDGLLSLFGILTLFFTILLAKYPRLDISMFLGLALGLAWLTKSPAIYFVVLSNLGFVLLSSSKKFYYPLLSALIAFLIYNLLRLGPQFQQIALRNLDYVWPLSEILRHPLDPLIPHLKDLFVYYLQYLSLPFLVLSIIAFAIPLVKSKSLTRPSLFILCFFLLPTLTNLSFVKVFTGRYLLFTSPSLILFLSLSLIKYIRHTKKIFQSTKLQILIILLCFLPNFYWLFMVSFRPFNVKLPISESGYLEGWTAGWGIKSVADYLISRSINYNVIVGTEGYFGTLPDGLQIYTDSIPHLTVFGLDTGLTQIPAKLIDAKNFGDDVYLLLNSPKQTLSQSALDRLSLTQSFTKPDGSQLLLYKL</sequence>
<keyword evidence="5 8" id="KW-0812">Transmembrane</keyword>
<feature type="transmembrane region" description="Helical" evidence="8">
    <location>
        <begin position="214"/>
        <end position="231"/>
    </location>
</feature>
<feature type="transmembrane region" description="Helical" evidence="8">
    <location>
        <begin position="303"/>
        <end position="321"/>
    </location>
</feature>
<evidence type="ECO:0000256" key="4">
    <source>
        <dbReference type="ARBA" id="ARBA00022679"/>
    </source>
</evidence>
<evidence type="ECO:0000313" key="10">
    <source>
        <dbReference type="Proteomes" id="UP000231407"/>
    </source>
</evidence>
<dbReference type="PANTHER" id="PTHR33908:SF11">
    <property type="entry name" value="MEMBRANE PROTEIN"/>
    <property type="match status" value="1"/>
</dbReference>
<organism evidence="9 10">
    <name type="scientific">Candidatus Shapirobacteria bacterium CG06_land_8_20_14_3_00_40_12</name>
    <dbReference type="NCBI Taxonomy" id="1974881"/>
    <lineage>
        <taxon>Bacteria</taxon>
        <taxon>Candidatus Shapironibacteriota</taxon>
    </lineage>
</organism>
<dbReference type="GO" id="GO:0009103">
    <property type="term" value="P:lipopolysaccharide biosynthetic process"/>
    <property type="evidence" value="ECO:0007669"/>
    <property type="project" value="UniProtKB-ARBA"/>
</dbReference>
<feature type="transmembrane region" description="Helical" evidence="8">
    <location>
        <begin position="360"/>
        <end position="381"/>
    </location>
</feature>
<keyword evidence="4" id="KW-0808">Transferase</keyword>
<keyword evidence="7 8" id="KW-0472">Membrane</keyword>
<evidence type="ECO:0000256" key="1">
    <source>
        <dbReference type="ARBA" id="ARBA00004651"/>
    </source>
</evidence>
<evidence type="ECO:0000256" key="3">
    <source>
        <dbReference type="ARBA" id="ARBA00022676"/>
    </source>
</evidence>
<evidence type="ECO:0008006" key="11">
    <source>
        <dbReference type="Google" id="ProtNLM"/>
    </source>
</evidence>
<keyword evidence="2" id="KW-1003">Cell membrane</keyword>